<sequence length="268" mass="29744">MSGTIFRVSVGFLVGVLALMALALCAADYYTTEQQRLAAAGDPRGALEASRLALRLDPFETDALEAQARALQQQQKYEEAAAALREAIERDPNNYLPYLLLGNLQLAMEDRDAAVESYRDVLELNPKATTASTYMAQTLVVQGKLREAKEEYLKLEREDRIPYDALYNLGRIEVRTGEAEEGLKDIKSARRQARSGLEDLEGPLARQREEFIRGMDLAVADAMVVAGRESGARRILSNSPSEQAPSLLQLLDSDPDAYREQVVNSDIY</sequence>
<keyword evidence="2 3" id="KW-0802">TPR repeat</keyword>
<dbReference type="SUPFAM" id="SSF48452">
    <property type="entry name" value="TPR-like"/>
    <property type="match status" value="1"/>
</dbReference>
<dbReference type="EMBL" id="CP045119">
    <property type="protein sequence ID" value="QIN81724.1"/>
    <property type="molecule type" value="Genomic_DNA"/>
</dbReference>
<reference evidence="4 5" key="1">
    <citation type="submission" date="2019-10" db="EMBL/GenBank/DDBJ databases">
        <title>Rubrobacter sp nov SCSIO 52090 isolated from a deep-sea sediment in the South China Sea.</title>
        <authorList>
            <person name="Chen R.W."/>
        </authorList>
    </citation>
    <scope>NUCLEOTIDE SEQUENCE [LARGE SCALE GENOMIC DNA]</scope>
    <source>
        <strain evidence="4 5">SCSIO 52909</strain>
    </source>
</reference>
<dbReference type="PANTHER" id="PTHR45586:SF1">
    <property type="entry name" value="LIPOPOLYSACCHARIDE ASSEMBLY PROTEIN B"/>
    <property type="match status" value="1"/>
</dbReference>
<dbReference type="InterPro" id="IPR051012">
    <property type="entry name" value="CellSynth/LPSAsmb/PSIAsmb"/>
</dbReference>
<dbReference type="Proteomes" id="UP000501452">
    <property type="component" value="Chromosome"/>
</dbReference>
<dbReference type="PANTHER" id="PTHR45586">
    <property type="entry name" value="TPR REPEAT-CONTAINING PROTEIN PA4667"/>
    <property type="match status" value="1"/>
</dbReference>
<keyword evidence="5" id="KW-1185">Reference proteome</keyword>
<dbReference type="Pfam" id="PF13414">
    <property type="entry name" value="TPR_11"/>
    <property type="match status" value="1"/>
</dbReference>
<evidence type="ECO:0000313" key="4">
    <source>
        <dbReference type="EMBL" id="QIN81724.1"/>
    </source>
</evidence>
<dbReference type="InterPro" id="IPR011990">
    <property type="entry name" value="TPR-like_helical_dom_sf"/>
</dbReference>
<name>A0A6G8Q5F9_9ACTN</name>
<feature type="repeat" description="TPR" evidence="3">
    <location>
        <begin position="95"/>
        <end position="128"/>
    </location>
</feature>
<dbReference type="Gene3D" id="1.25.40.10">
    <property type="entry name" value="Tetratricopeptide repeat domain"/>
    <property type="match status" value="1"/>
</dbReference>
<accession>A0A6G8Q5F9</accession>
<evidence type="ECO:0000256" key="3">
    <source>
        <dbReference type="PROSITE-ProRule" id="PRU00339"/>
    </source>
</evidence>
<dbReference type="PROSITE" id="PS50005">
    <property type="entry name" value="TPR"/>
    <property type="match status" value="2"/>
</dbReference>
<keyword evidence="1" id="KW-0677">Repeat</keyword>
<dbReference type="InterPro" id="IPR019734">
    <property type="entry name" value="TPR_rpt"/>
</dbReference>
<protein>
    <submittedName>
        <fullName evidence="4">Tetratricopeptide repeat protein</fullName>
    </submittedName>
</protein>
<organism evidence="4 5">
    <name type="scientific">Rubrobacter tropicus</name>
    <dbReference type="NCBI Taxonomy" id="2653851"/>
    <lineage>
        <taxon>Bacteria</taxon>
        <taxon>Bacillati</taxon>
        <taxon>Actinomycetota</taxon>
        <taxon>Rubrobacteria</taxon>
        <taxon>Rubrobacterales</taxon>
        <taxon>Rubrobacteraceae</taxon>
        <taxon>Rubrobacter</taxon>
    </lineage>
</organism>
<dbReference type="Pfam" id="PF13432">
    <property type="entry name" value="TPR_16"/>
    <property type="match status" value="1"/>
</dbReference>
<dbReference type="KEGG" id="rub:GBA63_03040"/>
<dbReference type="AlphaFoldDB" id="A0A6G8Q5F9"/>
<proteinExistence type="predicted"/>
<feature type="repeat" description="TPR" evidence="3">
    <location>
        <begin position="61"/>
        <end position="94"/>
    </location>
</feature>
<evidence type="ECO:0000256" key="2">
    <source>
        <dbReference type="ARBA" id="ARBA00022803"/>
    </source>
</evidence>
<evidence type="ECO:0000256" key="1">
    <source>
        <dbReference type="ARBA" id="ARBA00022737"/>
    </source>
</evidence>
<gene>
    <name evidence="4" type="ORF">GBA63_03040</name>
</gene>
<evidence type="ECO:0000313" key="5">
    <source>
        <dbReference type="Proteomes" id="UP000501452"/>
    </source>
</evidence>
<dbReference type="SMART" id="SM00028">
    <property type="entry name" value="TPR"/>
    <property type="match status" value="3"/>
</dbReference>